<dbReference type="RefSeq" id="WP_021067407.1">
    <property type="nucleotide sequence ID" value="NZ_ATCL01000020.1"/>
</dbReference>
<organism evidence="1 2">
    <name type="scientific">Exiguobacterium chiriqhucha RW-2</name>
    <dbReference type="NCBI Taxonomy" id="1345023"/>
    <lineage>
        <taxon>Bacteria</taxon>
        <taxon>Bacillati</taxon>
        <taxon>Bacillota</taxon>
        <taxon>Bacilli</taxon>
        <taxon>Bacillales</taxon>
        <taxon>Bacillales Family XII. Incertae Sedis</taxon>
        <taxon>Exiguobacterium</taxon>
    </lineage>
</organism>
<dbReference type="AlphaFoldDB" id="U1LHF0"/>
<accession>U1LHF0</accession>
<comment type="caution">
    <text evidence="1">The sequence shown here is derived from an EMBL/GenBank/DDBJ whole genome shotgun (WGS) entry which is preliminary data.</text>
</comment>
<keyword evidence="2" id="KW-1185">Reference proteome</keyword>
<name>U1LHF0_9BACL</name>
<evidence type="ECO:0000313" key="1">
    <source>
        <dbReference type="EMBL" id="ERG66778.1"/>
    </source>
</evidence>
<dbReference type="Proteomes" id="UP000016464">
    <property type="component" value="Unassembled WGS sequence"/>
</dbReference>
<dbReference type="EMBL" id="ATCL01000020">
    <property type="protein sequence ID" value="ERG66778.1"/>
    <property type="molecule type" value="Genomic_DNA"/>
</dbReference>
<proteinExistence type="predicted"/>
<protein>
    <submittedName>
        <fullName evidence="1">Uncharacterized protein</fullName>
    </submittedName>
</protein>
<dbReference type="OrthoDB" id="9877245at2"/>
<reference evidence="1 2" key="1">
    <citation type="journal article" date="2013" name="Genome Announc.">
        <title>Draft Genome Sequence of Exiguobacterium pavilionensis Strain RW-2, with Wide Thermal, Salinity, and pH Tolerance, Isolated from Modern Freshwater Microbialites.</title>
        <authorList>
            <person name="White R.A.III."/>
            <person name="Grassa C.J."/>
            <person name="Suttle C.A."/>
        </authorList>
    </citation>
    <scope>NUCLEOTIDE SEQUENCE [LARGE SCALE GENOMIC DNA]</scope>
    <source>
        <strain evidence="1 2">RW-2</strain>
    </source>
</reference>
<evidence type="ECO:0000313" key="2">
    <source>
        <dbReference type="Proteomes" id="UP000016464"/>
    </source>
</evidence>
<sequence length="126" mass="14139">MLEFVRDSQTIVNLFYPASKRLVIHRQLSQCLDGSIESFDVMYKTHGSGASQIQTRLTVQRGDQSSLQIEKTLITLTLPEASIQMWMNGLATESDMYRDSAVPAVFIGASTLARVEWVILSRRSSL</sequence>
<gene>
    <name evidence="1" type="ORF">M467_05740</name>
</gene>